<dbReference type="EMBL" id="MN739655">
    <property type="protein sequence ID" value="QHT18433.1"/>
    <property type="molecule type" value="Genomic_DNA"/>
</dbReference>
<evidence type="ECO:0008006" key="2">
    <source>
        <dbReference type="Google" id="ProtNLM"/>
    </source>
</evidence>
<name>A0A6C0DPF6_9ZZZZ</name>
<accession>A0A6C0DPF6</accession>
<protein>
    <recommendedName>
        <fullName evidence="2">Nanos-type domain-containing protein</fullName>
    </recommendedName>
</protein>
<reference evidence="1" key="1">
    <citation type="journal article" date="2020" name="Nature">
        <title>Giant virus diversity and host interactions through global metagenomics.</title>
        <authorList>
            <person name="Schulz F."/>
            <person name="Roux S."/>
            <person name="Paez-Espino D."/>
            <person name="Jungbluth S."/>
            <person name="Walsh D.A."/>
            <person name="Denef V.J."/>
            <person name="McMahon K.D."/>
            <person name="Konstantinidis K.T."/>
            <person name="Eloe-Fadrosh E.A."/>
            <person name="Kyrpides N.C."/>
            <person name="Woyke T."/>
        </authorList>
    </citation>
    <scope>NUCLEOTIDE SEQUENCE</scope>
    <source>
        <strain evidence="1">GVMAG-M-3300023174-46</strain>
    </source>
</reference>
<dbReference type="AlphaFoldDB" id="A0A6C0DPF6"/>
<proteinExistence type="predicted"/>
<organism evidence="1">
    <name type="scientific">viral metagenome</name>
    <dbReference type="NCBI Taxonomy" id="1070528"/>
    <lineage>
        <taxon>unclassified sequences</taxon>
        <taxon>metagenomes</taxon>
        <taxon>organismal metagenomes</taxon>
    </lineage>
</organism>
<sequence length="110" mass="12782">MCSVCKHSCKNLTIPHTPLDCQWRRTLYCYICCSYGHSPPICPDQEAIALRSGKLPTQPNLYWRVKQDPESMKEEIIKNGLKPSSKQDMNKQILRDLSNTQIPLRILLFY</sequence>
<evidence type="ECO:0000313" key="1">
    <source>
        <dbReference type="EMBL" id="QHT18433.1"/>
    </source>
</evidence>